<gene>
    <name evidence="1" type="ORF">V6668_30830</name>
</gene>
<dbReference type="EMBL" id="CP145893">
    <property type="protein sequence ID" value="WWP24048.1"/>
    <property type="molecule type" value="Genomic_DNA"/>
</dbReference>
<organism evidence="1 2">
    <name type="scientific">Paenibacillus amylolyticus</name>
    <dbReference type="NCBI Taxonomy" id="1451"/>
    <lineage>
        <taxon>Bacteria</taxon>
        <taxon>Bacillati</taxon>
        <taxon>Bacillota</taxon>
        <taxon>Bacilli</taxon>
        <taxon>Bacillales</taxon>
        <taxon>Paenibacillaceae</taxon>
        <taxon>Paenibacillus</taxon>
    </lineage>
</organism>
<dbReference type="AlphaFoldDB" id="A0ABD8B2J1"/>
<proteinExistence type="predicted"/>
<evidence type="ECO:0000313" key="1">
    <source>
        <dbReference type="EMBL" id="WWP24048.1"/>
    </source>
</evidence>
<sequence>MRNSANRQNGKFTVVMGGFENRADAEKHLKQFTVREDYSEPLYVDSWMSNENLQ</sequence>
<dbReference type="Proteomes" id="UP001364764">
    <property type="component" value="Plasmid pY5S7-1"/>
</dbReference>
<dbReference type="RefSeq" id="WP_165789932.1">
    <property type="nucleotide sequence ID" value="NZ_CP145893.1"/>
</dbReference>
<evidence type="ECO:0000313" key="2">
    <source>
        <dbReference type="Proteomes" id="UP001364764"/>
    </source>
</evidence>
<name>A0ABD8B2J1_PAEAM</name>
<protein>
    <recommendedName>
        <fullName evidence="3">SPOR domain-containing protein</fullName>
    </recommendedName>
</protein>
<dbReference type="GeneID" id="93479965"/>
<keyword evidence="1" id="KW-0614">Plasmid</keyword>
<reference evidence="1 2" key="1">
    <citation type="submission" date="2024-02" db="EMBL/GenBank/DDBJ databases">
        <title>Complete sequences of two Paenibacillus sp. strains and one Lysinibacillus strain isolated from the environment on STAA medium highlight biotechnological potential.</title>
        <authorList>
            <person name="Attere S.A."/>
            <person name="Piche L.C."/>
            <person name="Intertaglia L."/>
            <person name="Lami R."/>
            <person name="Charette S.J."/>
            <person name="Vincent A.T."/>
        </authorList>
    </citation>
    <scope>NUCLEOTIDE SEQUENCE [LARGE SCALE GENOMIC DNA]</scope>
    <source>
        <strain evidence="1 2">Y5S-7</strain>
        <plasmid evidence="1 2">pY5S7-1</plasmid>
    </source>
</reference>
<evidence type="ECO:0008006" key="3">
    <source>
        <dbReference type="Google" id="ProtNLM"/>
    </source>
</evidence>
<accession>A0ABD8B2J1</accession>
<geneLocation type="plasmid" evidence="1 2">
    <name>pY5S7-1</name>
</geneLocation>